<reference evidence="1" key="1">
    <citation type="journal article" date="2023" name="PLoS Negl. Trop. Dis.">
        <title>A genome sequence for Biomphalaria pfeifferi, the major vector snail for the human-infecting parasite Schistosoma mansoni.</title>
        <authorList>
            <person name="Bu L."/>
            <person name="Lu L."/>
            <person name="Laidemitt M.R."/>
            <person name="Zhang S.M."/>
            <person name="Mutuku M."/>
            <person name="Mkoji G."/>
            <person name="Steinauer M."/>
            <person name="Loker E.S."/>
        </authorList>
    </citation>
    <scope>NUCLEOTIDE SEQUENCE</scope>
    <source>
        <strain evidence="1">KasaAsao</strain>
    </source>
</reference>
<proteinExistence type="predicted"/>
<evidence type="ECO:0000313" key="1">
    <source>
        <dbReference type="EMBL" id="KAK0043998.1"/>
    </source>
</evidence>
<dbReference type="AlphaFoldDB" id="A0AAD8EYF6"/>
<accession>A0AAD8EYF6</accession>
<feature type="non-terminal residue" evidence="1">
    <location>
        <position position="52"/>
    </location>
</feature>
<protein>
    <submittedName>
        <fullName evidence="1">Uncharacterized protein</fullName>
    </submittedName>
</protein>
<evidence type="ECO:0000313" key="2">
    <source>
        <dbReference type="Proteomes" id="UP001233172"/>
    </source>
</evidence>
<gene>
    <name evidence="1" type="ORF">Bpfe_026592</name>
</gene>
<organism evidence="1 2">
    <name type="scientific">Biomphalaria pfeifferi</name>
    <name type="common">Bloodfluke planorb</name>
    <name type="synonym">Freshwater snail</name>
    <dbReference type="NCBI Taxonomy" id="112525"/>
    <lineage>
        <taxon>Eukaryota</taxon>
        <taxon>Metazoa</taxon>
        <taxon>Spiralia</taxon>
        <taxon>Lophotrochozoa</taxon>
        <taxon>Mollusca</taxon>
        <taxon>Gastropoda</taxon>
        <taxon>Heterobranchia</taxon>
        <taxon>Euthyneura</taxon>
        <taxon>Panpulmonata</taxon>
        <taxon>Hygrophila</taxon>
        <taxon>Lymnaeoidea</taxon>
        <taxon>Planorbidae</taxon>
        <taxon>Biomphalaria</taxon>
    </lineage>
</organism>
<sequence>MKQTKHRWFKAAVLERSPCPPGVFINSRPYVLHPSAISPPPGMCTCVFPTSG</sequence>
<comment type="caution">
    <text evidence="1">The sequence shown here is derived from an EMBL/GenBank/DDBJ whole genome shotgun (WGS) entry which is preliminary data.</text>
</comment>
<reference evidence="1" key="2">
    <citation type="submission" date="2023-04" db="EMBL/GenBank/DDBJ databases">
        <authorList>
            <person name="Bu L."/>
            <person name="Lu L."/>
            <person name="Laidemitt M.R."/>
            <person name="Zhang S.M."/>
            <person name="Mutuku M."/>
            <person name="Mkoji G."/>
            <person name="Steinauer M."/>
            <person name="Loker E.S."/>
        </authorList>
    </citation>
    <scope>NUCLEOTIDE SEQUENCE</scope>
    <source>
        <strain evidence="1">KasaAsao</strain>
        <tissue evidence="1">Whole Snail</tissue>
    </source>
</reference>
<dbReference type="EMBL" id="JASAOG010000207">
    <property type="protein sequence ID" value="KAK0043998.1"/>
    <property type="molecule type" value="Genomic_DNA"/>
</dbReference>
<keyword evidence="2" id="KW-1185">Reference proteome</keyword>
<dbReference type="Proteomes" id="UP001233172">
    <property type="component" value="Unassembled WGS sequence"/>
</dbReference>
<name>A0AAD8EYF6_BIOPF</name>